<reference evidence="1 2" key="1">
    <citation type="journal article" date="2004" name="Proc. Natl. Acad. Sci. U.S.A.">
        <title>The complete genomic sequence of Nocardia farcinica IFM 10152.</title>
        <authorList>
            <person name="Ishikawa J."/>
            <person name="Yamashita A."/>
            <person name="Mikami Y."/>
            <person name="Hoshino Y."/>
            <person name="Kurita H."/>
            <person name="Hotta K."/>
            <person name="Shiba T."/>
            <person name="Hattori M."/>
        </authorList>
    </citation>
    <scope>NUCLEOTIDE SEQUENCE [LARGE SCALE GENOMIC DNA]</scope>
    <source>
        <strain evidence="1 2">IFM 10152</strain>
    </source>
</reference>
<evidence type="ECO:0000313" key="1">
    <source>
        <dbReference type="EMBL" id="BAD59857.1"/>
    </source>
</evidence>
<dbReference type="KEGG" id="nfa:NFA_50050"/>
<dbReference type="eggNOG" id="COG1848">
    <property type="taxonomic scope" value="Bacteria"/>
</dbReference>
<dbReference type="Proteomes" id="UP000006820">
    <property type="component" value="Chromosome"/>
</dbReference>
<dbReference type="STRING" id="247156.NFA_50050"/>
<accession>Q5YPN4</accession>
<dbReference type="OrthoDB" id="3292949at2"/>
<dbReference type="HOGENOM" id="CLU_151972_0_0_11"/>
<organism evidence="1 2">
    <name type="scientific">Nocardia farcinica (strain IFM 10152)</name>
    <dbReference type="NCBI Taxonomy" id="247156"/>
    <lineage>
        <taxon>Bacteria</taxon>
        <taxon>Bacillati</taxon>
        <taxon>Actinomycetota</taxon>
        <taxon>Actinomycetes</taxon>
        <taxon>Mycobacteriales</taxon>
        <taxon>Nocardiaceae</taxon>
        <taxon>Nocardia</taxon>
    </lineage>
</organism>
<dbReference type="GeneID" id="61135586"/>
<dbReference type="RefSeq" id="WP_011211540.1">
    <property type="nucleotide sequence ID" value="NC_006361.1"/>
</dbReference>
<protein>
    <recommendedName>
        <fullName evidence="3">PIN domain-containing protein</fullName>
    </recommendedName>
</protein>
<dbReference type="EMBL" id="AP006618">
    <property type="protein sequence ID" value="BAD59857.1"/>
    <property type="molecule type" value="Genomic_DNA"/>
</dbReference>
<evidence type="ECO:0000313" key="2">
    <source>
        <dbReference type="Proteomes" id="UP000006820"/>
    </source>
</evidence>
<gene>
    <name evidence="1" type="ordered locus">NFA_50050</name>
</gene>
<name>Q5YPN4_NOCFA</name>
<keyword evidence="2" id="KW-1185">Reference proteome</keyword>
<proteinExistence type="predicted"/>
<sequence length="90" mass="9824">MTLVEAHAGGVAPDRWNWVISRMQVTTLGKDEARAAKPPLAETGLHDHKYAIDAMLAVVACRQSGLVTVFTSDVDDMERLLPPTVVVRKV</sequence>
<dbReference type="AlphaFoldDB" id="Q5YPN4"/>
<evidence type="ECO:0008006" key="3">
    <source>
        <dbReference type="Google" id="ProtNLM"/>
    </source>
</evidence>